<feature type="binding site" evidence="3">
    <location>
        <position position="30"/>
    </location>
    <ligand>
        <name>Zn(2+)</name>
        <dbReference type="ChEBI" id="CHEBI:29105"/>
    </ligand>
</feature>
<reference evidence="5 6" key="1">
    <citation type="submission" date="2019-03" db="EMBL/GenBank/DDBJ databases">
        <title>Genomic Encyclopedia of Type Strains, Phase IV (KMG-IV): sequencing the most valuable type-strain genomes for metagenomic binning, comparative biology and taxonomic classification.</title>
        <authorList>
            <person name="Goeker M."/>
        </authorList>
    </citation>
    <scope>NUCLEOTIDE SEQUENCE [LARGE SCALE GENOMIC DNA]</scope>
    <source>
        <strain evidence="5 6">DSM 15505</strain>
    </source>
</reference>
<feature type="binding site" evidence="3">
    <location>
        <position position="34"/>
    </location>
    <ligand>
        <name>Zn(2+)</name>
        <dbReference type="ChEBI" id="CHEBI:29105"/>
    </ligand>
</feature>
<dbReference type="PANTHER" id="PTHR36150:SF1">
    <property type="entry name" value="DNA GYRASE INHIBITOR YACG"/>
    <property type="match status" value="1"/>
</dbReference>
<organism evidence="5 6">
    <name type="scientific">Halospina denitrificans</name>
    <dbReference type="NCBI Taxonomy" id="332522"/>
    <lineage>
        <taxon>Bacteria</taxon>
        <taxon>Pseudomonadati</taxon>
        <taxon>Pseudomonadota</taxon>
        <taxon>Gammaproteobacteria</taxon>
        <taxon>Halospina</taxon>
    </lineage>
</organism>
<comment type="similarity">
    <text evidence="3">Belongs to the DNA gyrase inhibitor YacG family.</text>
</comment>
<dbReference type="PANTHER" id="PTHR36150">
    <property type="entry name" value="DNA GYRASE INHIBITOR YACG"/>
    <property type="match status" value="1"/>
</dbReference>
<comment type="function">
    <text evidence="3">Inhibits all the catalytic activities of DNA gyrase by preventing its interaction with DNA. Acts by binding directly to the C-terminal domain of GyrB, which probably disrupts DNA binding by the gyrase.</text>
</comment>
<protein>
    <recommendedName>
        <fullName evidence="3">DNA gyrase inhibitor YacG</fullName>
    </recommendedName>
</protein>
<evidence type="ECO:0000256" key="3">
    <source>
        <dbReference type="HAMAP-Rule" id="MF_00649"/>
    </source>
</evidence>
<dbReference type="EMBL" id="SOAX01000002">
    <property type="protein sequence ID" value="TDT43214.1"/>
    <property type="molecule type" value="Genomic_DNA"/>
</dbReference>
<evidence type="ECO:0000313" key="6">
    <source>
        <dbReference type="Proteomes" id="UP000295830"/>
    </source>
</evidence>
<accession>A0A4R7JZ29</accession>
<dbReference type="Gene3D" id="3.30.50.10">
    <property type="entry name" value="Erythroid Transcription Factor GATA-1, subunit A"/>
    <property type="match status" value="1"/>
</dbReference>
<keyword evidence="2 3" id="KW-0862">Zinc</keyword>
<dbReference type="InterPro" id="IPR005584">
    <property type="entry name" value="DNA_gyrase_inhibitor_YacG"/>
</dbReference>
<gene>
    <name evidence="3" type="primary">yacG</name>
    <name evidence="5" type="ORF">DES49_1028</name>
</gene>
<feature type="region of interest" description="Disordered" evidence="4">
    <location>
        <begin position="50"/>
        <end position="74"/>
    </location>
</feature>
<dbReference type="GO" id="GO:0008657">
    <property type="term" value="F:DNA topoisomerase type II (double strand cut, ATP-hydrolyzing) inhibitor activity"/>
    <property type="evidence" value="ECO:0007669"/>
    <property type="project" value="UniProtKB-UniRule"/>
</dbReference>
<evidence type="ECO:0000256" key="4">
    <source>
        <dbReference type="SAM" id="MobiDB-lite"/>
    </source>
</evidence>
<dbReference type="OrthoDB" id="9809663at2"/>
<sequence length="74" mass="8608">MNQNTGPEVSCPGCSRVINWNENWPERPFCSRRCRDLDFGAWANESYRIPGEPAWIDEEDDETGTPDDDDFRLQ</sequence>
<keyword evidence="1 3" id="KW-0479">Metal-binding</keyword>
<evidence type="ECO:0000313" key="5">
    <source>
        <dbReference type="EMBL" id="TDT43214.1"/>
    </source>
</evidence>
<dbReference type="Proteomes" id="UP000295830">
    <property type="component" value="Unassembled WGS sequence"/>
</dbReference>
<dbReference type="GO" id="GO:0008270">
    <property type="term" value="F:zinc ion binding"/>
    <property type="evidence" value="ECO:0007669"/>
    <property type="project" value="UniProtKB-UniRule"/>
</dbReference>
<dbReference type="SUPFAM" id="SSF57716">
    <property type="entry name" value="Glucocorticoid receptor-like (DNA-binding domain)"/>
    <property type="match status" value="1"/>
</dbReference>
<dbReference type="GO" id="GO:0006355">
    <property type="term" value="P:regulation of DNA-templated transcription"/>
    <property type="evidence" value="ECO:0007669"/>
    <property type="project" value="InterPro"/>
</dbReference>
<proteinExistence type="inferred from homology"/>
<evidence type="ECO:0000256" key="1">
    <source>
        <dbReference type="ARBA" id="ARBA00022723"/>
    </source>
</evidence>
<dbReference type="AlphaFoldDB" id="A0A4R7JZ29"/>
<keyword evidence="6" id="KW-1185">Reference proteome</keyword>
<dbReference type="RefSeq" id="WP_133735298.1">
    <property type="nucleotide sequence ID" value="NZ_SOAX01000002.1"/>
</dbReference>
<dbReference type="Pfam" id="PF03884">
    <property type="entry name" value="YacG"/>
    <property type="match status" value="1"/>
</dbReference>
<feature type="compositionally biased region" description="Acidic residues" evidence="4">
    <location>
        <begin position="55"/>
        <end position="74"/>
    </location>
</feature>
<dbReference type="InterPro" id="IPR013088">
    <property type="entry name" value="Znf_NHR/GATA"/>
</dbReference>
<feature type="binding site" evidence="3">
    <location>
        <position position="11"/>
    </location>
    <ligand>
        <name>Zn(2+)</name>
        <dbReference type="ChEBI" id="CHEBI:29105"/>
    </ligand>
</feature>
<evidence type="ECO:0000256" key="2">
    <source>
        <dbReference type="ARBA" id="ARBA00022833"/>
    </source>
</evidence>
<dbReference type="HAMAP" id="MF_00649">
    <property type="entry name" value="DNA_gyrase_inhibitor_YacG"/>
    <property type="match status" value="1"/>
</dbReference>
<comment type="cofactor">
    <cofactor evidence="3">
        <name>Zn(2+)</name>
        <dbReference type="ChEBI" id="CHEBI:29105"/>
    </cofactor>
    <text evidence="3">Binds 1 zinc ion.</text>
</comment>
<feature type="binding site" evidence="3">
    <location>
        <position position="14"/>
    </location>
    <ligand>
        <name>Zn(2+)</name>
        <dbReference type="ChEBI" id="CHEBI:29105"/>
    </ligand>
</feature>
<comment type="subunit">
    <text evidence="3">Interacts with GyrB.</text>
</comment>
<comment type="caution">
    <text evidence="5">The sequence shown here is derived from an EMBL/GenBank/DDBJ whole genome shotgun (WGS) entry which is preliminary data.</text>
</comment>
<name>A0A4R7JZ29_9GAMM</name>